<sequence>MTGTIIPLRPEDGETAVVAGTDELTADLVAERIGVLLNVLRQRRTELNAQIAKLQSVQPSAETQLTKLTAELIGQMSNSVAHMNLLIDQAEMFVRELTRDAPSP</sequence>
<evidence type="ECO:0000313" key="2">
    <source>
        <dbReference type="Proteomes" id="UP001355206"/>
    </source>
</evidence>
<dbReference type="RefSeq" id="WP_331294769.1">
    <property type="nucleotide sequence ID" value="NZ_MLBR01000028.1"/>
</dbReference>
<dbReference type="EMBL" id="MLCA01000010">
    <property type="protein sequence ID" value="MEE7492435.1"/>
    <property type="molecule type" value="Genomic_DNA"/>
</dbReference>
<name>A0ABU7TRV0_9HYPH</name>
<protein>
    <submittedName>
        <fullName evidence="1">Uncharacterized protein</fullName>
    </submittedName>
</protein>
<gene>
    <name evidence="1" type="ORF">MOTC310_18915</name>
</gene>
<comment type="caution">
    <text evidence="1">The sequence shown here is derived from an EMBL/GenBank/DDBJ whole genome shotgun (WGS) entry which is preliminary data.</text>
</comment>
<proteinExistence type="predicted"/>
<accession>A0ABU7TRV0</accession>
<evidence type="ECO:0000313" key="1">
    <source>
        <dbReference type="EMBL" id="MEE7492435.1"/>
    </source>
</evidence>
<organism evidence="1 2">
    <name type="scientific">Methylobacterium oryzae</name>
    <dbReference type="NCBI Taxonomy" id="334852"/>
    <lineage>
        <taxon>Bacteria</taxon>
        <taxon>Pseudomonadati</taxon>
        <taxon>Pseudomonadota</taxon>
        <taxon>Alphaproteobacteria</taxon>
        <taxon>Hyphomicrobiales</taxon>
        <taxon>Methylobacteriaceae</taxon>
        <taxon>Methylobacterium</taxon>
    </lineage>
</organism>
<reference evidence="1 2" key="1">
    <citation type="journal article" date="2012" name="Genet. Mol. Biol.">
        <title>Analysis of 16S rRNA and mxaF genes revealing insights into Methylobacterium niche-specific plant association.</title>
        <authorList>
            <person name="Dourado M.N."/>
            <person name="Andreote F.D."/>
            <person name="Dini-Andreote F."/>
            <person name="Conti R."/>
            <person name="Araujo J.M."/>
            <person name="Araujo W.L."/>
        </authorList>
    </citation>
    <scope>NUCLEOTIDE SEQUENCE [LARGE SCALE GENOMIC DNA]</scope>
    <source>
        <strain evidence="1 2">TC3-10</strain>
    </source>
</reference>
<keyword evidence="2" id="KW-1185">Reference proteome</keyword>
<dbReference type="Proteomes" id="UP001355206">
    <property type="component" value="Unassembled WGS sequence"/>
</dbReference>